<evidence type="ECO:0000256" key="9">
    <source>
        <dbReference type="ARBA" id="ARBA00022833"/>
    </source>
</evidence>
<dbReference type="GO" id="GO:0008237">
    <property type="term" value="F:metallopeptidase activity"/>
    <property type="evidence" value="ECO:0007669"/>
    <property type="project" value="UniProtKB-KW"/>
</dbReference>
<evidence type="ECO:0000256" key="1">
    <source>
        <dbReference type="ARBA" id="ARBA00001947"/>
    </source>
</evidence>
<evidence type="ECO:0000313" key="16">
    <source>
        <dbReference type="Proteomes" id="UP000034855"/>
    </source>
</evidence>
<evidence type="ECO:0000313" key="15">
    <source>
        <dbReference type="EMBL" id="KKR35518.1"/>
    </source>
</evidence>
<evidence type="ECO:0000256" key="5">
    <source>
        <dbReference type="ARBA" id="ARBA00022670"/>
    </source>
</evidence>
<keyword evidence="11" id="KW-0482">Metalloprotease</keyword>
<feature type="transmembrane region" description="Helical" evidence="13">
    <location>
        <begin position="90"/>
        <end position="113"/>
    </location>
</feature>
<evidence type="ECO:0000256" key="11">
    <source>
        <dbReference type="ARBA" id="ARBA00023049"/>
    </source>
</evidence>
<comment type="cofactor">
    <cofactor evidence="1">
        <name>Zn(2+)</name>
        <dbReference type="ChEBI" id="CHEBI:29105"/>
    </cofactor>
</comment>
<dbReference type="GO" id="GO:0046872">
    <property type="term" value="F:metal ion binding"/>
    <property type="evidence" value="ECO:0007669"/>
    <property type="project" value="UniProtKB-KW"/>
</dbReference>
<accession>A0A0G0Q5U4</accession>
<evidence type="ECO:0000256" key="3">
    <source>
        <dbReference type="ARBA" id="ARBA00007931"/>
    </source>
</evidence>
<evidence type="ECO:0000256" key="4">
    <source>
        <dbReference type="ARBA" id="ARBA00022475"/>
    </source>
</evidence>
<evidence type="ECO:0000256" key="6">
    <source>
        <dbReference type="ARBA" id="ARBA00022692"/>
    </source>
</evidence>
<gene>
    <name evidence="15" type="ORF">UT67_C0001G0023</name>
</gene>
<keyword evidence="7" id="KW-0479">Metal-binding</keyword>
<dbReference type="InterPro" id="IPR052348">
    <property type="entry name" value="Metallopeptidase_M50B"/>
</dbReference>
<organism evidence="15 16">
    <name type="scientific">Candidatus Magasanikbacteria bacterium GW2011_GWA2_40_10</name>
    <dbReference type="NCBI Taxonomy" id="1619037"/>
    <lineage>
        <taxon>Bacteria</taxon>
        <taxon>Candidatus Magasanikiibacteriota</taxon>
    </lineage>
</organism>
<feature type="domain" description="Peptidase M50" evidence="14">
    <location>
        <begin position="117"/>
        <end position="161"/>
    </location>
</feature>
<dbReference type="EMBL" id="LBXR01000001">
    <property type="protein sequence ID" value="KKR35518.1"/>
    <property type="molecule type" value="Genomic_DNA"/>
</dbReference>
<comment type="similarity">
    <text evidence="3">Belongs to the peptidase M50B family.</text>
</comment>
<name>A0A0G0Q5U4_9BACT</name>
<keyword evidence="9" id="KW-0862">Zinc</keyword>
<evidence type="ECO:0000256" key="2">
    <source>
        <dbReference type="ARBA" id="ARBA00004651"/>
    </source>
</evidence>
<dbReference type="PANTHER" id="PTHR35864">
    <property type="entry name" value="ZINC METALLOPROTEASE MJ0611-RELATED"/>
    <property type="match status" value="1"/>
</dbReference>
<feature type="transmembrane region" description="Helical" evidence="13">
    <location>
        <begin position="119"/>
        <end position="139"/>
    </location>
</feature>
<evidence type="ECO:0000256" key="7">
    <source>
        <dbReference type="ARBA" id="ARBA00022723"/>
    </source>
</evidence>
<evidence type="ECO:0000259" key="14">
    <source>
        <dbReference type="Pfam" id="PF02163"/>
    </source>
</evidence>
<sequence length="198" mass="21904">MDFIFYFLVIVPSAIIHEYAHGFAADMLGDPTARYAGRLTINPVPHIDLWGTILMPITLSILTGGKFLFAYAKPVPYNPYNLKNQKWGPAMVAVAGPAANFLLAIAFAIVVRVLPPSNFTSILSIIVYANIMLMIFNLVPIPPLDGSKILYALLPDSARGIRTFLDKNGFIILLFLIFFLFELISPLIDGLFRFLVGV</sequence>
<dbReference type="Pfam" id="PF02163">
    <property type="entry name" value="Peptidase_M50"/>
    <property type="match status" value="2"/>
</dbReference>
<evidence type="ECO:0000256" key="10">
    <source>
        <dbReference type="ARBA" id="ARBA00022989"/>
    </source>
</evidence>
<keyword evidence="8" id="KW-0378">Hydrolase</keyword>
<protein>
    <recommendedName>
        <fullName evidence="14">Peptidase M50 domain-containing protein</fullName>
    </recommendedName>
</protein>
<comment type="caution">
    <text evidence="15">The sequence shown here is derived from an EMBL/GenBank/DDBJ whole genome shotgun (WGS) entry which is preliminary data.</text>
</comment>
<keyword evidence="12 13" id="KW-0472">Membrane</keyword>
<keyword evidence="5" id="KW-0645">Protease</keyword>
<feature type="domain" description="Peptidase M50" evidence="14">
    <location>
        <begin position="7"/>
        <end position="114"/>
    </location>
</feature>
<evidence type="ECO:0000256" key="8">
    <source>
        <dbReference type="ARBA" id="ARBA00022801"/>
    </source>
</evidence>
<proteinExistence type="inferred from homology"/>
<dbReference type="GO" id="GO:0006508">
    <property type="term" value="P:proteolysis"/>
    <property type="evidence" value="ECO:0007669"/>
    <property type="project" value="UniProtKB-KW"/>
</dbReference>
<feature type="transmembrane region" description="Helical" evidence="13">
    <location>
        <begin position="169"/>
        <end position="188"/>
    </location>
</feature>
<dbReference type="PANTHER" id="PTHR35864:SF1">
    <property type="entry name" value="ZINC METALLOPROTEASE YWHC-RELATED"/>
    <property type="match status" value="1"/>
</dbReference>
<feature type="transmembrane region" description="Helical" evidence="13">
    <location>
        <begin position="49"/>
        <end position="69"/>
    </location>
</feature>
<comment type="subcellular location">
    <subcellularLocation>
        <location evidence="2">Cell membrane</location>
        <topology evidence="2">Multi-pass membrane protein</topology>
    </subcellularLocation>
</comment>
<dbReference type="Proteomes" id="UP000034855">
    <property type="component" value="Unassembled WGS sequence"/>
</dbReference>
<keyword evidence="4" id="KW-1003">Cell membrane</keyword>
<keyword evidence="6 13" id="KW-0812">Transmembrane</keyword>
<dbReference type="CDD" id="cd06158">
    <property type="entry name" value="S2P-M50_like_1"/>
    <property type="match status" value="1"/>
</dbReference>
<evidence type="ECO:0000256" key="13">
    <source>
        <dbReference type="SAM" id="Phobius"/>
    </source>
</evidence>
<reference evidence="15 16" key="1">
    <citation type="journal article" date="2015" name="Nature">
        <title>rRNA introns, odd ribosomes, and small enigmatic genomes across a large radiation of phyla.</title>
        <authorList>
            <person name="Brown C.T."/>
            <person name="Hug L.A."/>
            <person name="Thomas B.C."/>
            <person name="Sharon I."/>
            <person name="Castelle C.J."/>
            <person name="Singh A."/>
            <person name="Wilkins M.J."/>
            <person name="Williams K.H."/>
            <person name="Banfield J.F."/>
        </authorList>
    </citation>
    <scope>NUCLEOTIDE SEQUENCE [LARGE SCALE GENOMIC DNA]</scope>
</reference>
<evidence type="ECO:0000256" key="12">
    <source>
        <dbReference type="ARBA" id="ARBA00023136"/>
    </source>
</evidence>
<dbReference type="GO" id="GO:0005886">
    <property type="term" value="C:plasma membrane"/>
    <property type="evidence" value="ECO:0007669"/>
    <property type="project" value="UniProtKB-SubCell"/>
</dbReference>
<dbReference type="InterPro" id="IPR044537">
    <property type="entry name" value="Rip2-like"/>
</dbReference>
<dbReference type="InterPro" id="IPR008915">
    <property type="entry name" value="Peptidase_M50"/>
</dbReference>
<keyword evidence="10 13" id="KW-1133">Transmembrane helix</keyword>
<dbReference type="AlphaFoldDB" id="A0A0G0Q5U4"/>